<dbReference type="GO" id="GO:0005737">
    <property type="term" value="C:cytoplasm"/>
    <property type="evidence" value="ECO:0007669"/>
    <property type="project" value="UniProtKB-UniRule"/>
</dbReference>
<dbReference type="GO" id="GO:0009435">
    <property type="term" value="P:NAD+ biosynthetic process"/>
    <property type="evidence" value="ECO:0007669"/>
    <property type="project" value="UniProtKB-UniRule"/>
</dbReference>
<dbReference type="GO" id="GO:0019441">
    <property type="term" value="P:L-tryptophan catabolic process to kynurenine"/>
    <property type="evidence" value="ECO:0007669"/>
    <property type="project" value="TreeGrafter"/>
</dbReference>
<dbReference type="GO" id="GO:0030170">
    <property type="term" value="F:pyridoxal phosphate binding"/>
    <property type="evidence" value="ECO:0007669"/>
    <property type="project" value="UniProtKB-UniRule"/>
</dbReference>
<keyword evidence="2 4" id="KW-0378">Hydrolase</keyword>
<dbReference type="SUPFAM" id="SSF53383">
    <property type="entry name" value="PLP-dependent transferases"/>
    <property type="match status" value="1"/>
</dbReference>
<comment type="cofactor">
    <cofactor evidence="4 6">
        <name>pyridoxal 5'-phosphate</name>
        <dbReference type="ChEBI" id="CHEBI:597326"/>
    </cofactor>
</comment>
<dbReference type="PANTHER" id="PTHR14084:SF0">
    <property type="entry name" value="KYNURENINASE"/>
    <property type="match status" value="1"/>
</dbReference>
<dbReference type="Gene3D" id="3.40.640.10">
    <property type="entry name" value="Type I PLP-dependent aspartate aminotransferase-like (Major domain)"/>
    <property type="match status" value="1"/>
</dbReference>
<dbReference type="NCBIfam" id="TIGR01814">
    <property type="entry name" value="kynureninase"/>
    <property type="match status" value="1"/>
</dbReference>
<evidence type="ECO:0000256" key="1">
    <source>
        <dbReference type="ARBA" id="ARBA00022642"/>
    </source>
</evidence>
<dbReference type="InterPro" id="IPR015422">
    <property type="entry name" value="PyrdxlP-dep_Trfase_small"/>
</dbReference>
<feature type="binding site" evidence="4">
    <location>
        <position position="100"/>
    </location>
    <ligand>
        <name>pyridoxal 5'-phosphate</name>
        <dbReference type="ChEBI" id="CHEBI:597326"/>
    </ligand>
</feature>
<dbReference type="Proteomes" id="UP001204144">
    <property type="component" value="Unassembled WGS sequence"/>
</dbReference>
<comment type="catalytic activity">
    <reaction evidence="4 6">
        <text>L-kynurenine + H2O = anthranilate + L-alanine + H(+)</text>
        <dbReference type="Rhea" id="RHEA:16813"/>
        <dbReference type="ChEBI" id="CHEBI:15377"/>
        <dbReference type="ChEBI" id="CHEBI:15378"/>
        <dbReference type="ChEBI" id="CHEBI:16567"/>
        <dbReference type="ChEBI" id="CHEBI:57959"/>
        <dbReference type="ChEBI" id="CHEBI:57972"/>
        <dbReference type="EC" id="3.7.1.3"/>
    </reaction>
</comment>
<feature type="modified residue" description="N6-(pyridoxal phosphate)lysine" evidence="4">
    <location>
        <position position="232"/>
    </location>
</feature>
<comment type="pathway">
    <text evidence="4 6">Cofactor biosynthesis; NAD(+) biosynthesis; quinolinate from L-kynurenine: step 2/3.</text>
</comment>
<protein>
    <recommendedName>
        <fullName evidence="4 5">Kynureninase</fullName>
        <ecNumber evidence="4 5">3.7.1.3</ecNumber>
    </recommendedName>
    <alternativeName>
        <fullName evidence="4">L-kynurenine hydrolase</fullName>
    </alternativeName>
</protein>
<dbReference type="EC" id="3.7.1.3" evidence="4 5"/>
<name>A0AAE3KTG1_9BACT</name>
<dbReference type="GO" id="GO:0043420">
    <property type="term" value="P:anthranilate metabolic process"/>
    <property type="evidence" value="ECO:0007669"/>
    <property type="project" value="TreeGrafter"/>
</dbReference>
<comment type="pathway">
    <text evidence="4 6">Amino-acid degradation; L-kynurenine degradation; L-alanine and anthranilate from L-kynurenine: step 1/1.</text>
</comment>
<feature type="binding site" evidence="4">
    <location>
        <position position="209"/>
    </location>
    <ligand>
        <name>pyridoxal 5'-phosphate</name>
        <dbReference type="ChEBI" id="CHEBI:597326"/>
    </ligand>
</feature>
<accession>A0AAE3KTG1</accession>
<dbReference type="GO" id="GO:0097053">
    <property type="term" value="P:L-kynurenine catabolic process"/>
    <property type="evidence" value="ECO:0007669"/>
    <property type="project" value="UniProtKB-UniRule"/>
</dbReference>
<evidence type="ECO:0000313" key="7">
    <source>
        <dbReference type="EMBL" id="MCP9764048.1"/>
    </source>
</evidence>
<comment type="similarity">
    <text evidence="4 6">Belongs to the kynureninase family.</text>
</comment>
<evidence type="ECO:0000256" key="4">
    <source>
        <dbReference type="HAMAP-Rule" id="MF_01970"/>
    </source>
</evidence>
<sequence length="425" mass="47911">MSHQDELQKKALELDKKDKLAHFREQFEIGEEIYLDGNSLGRLPKKTVGLISEITQIQWGKRLIRSWNEHWMELPSKVAAKIAQVVGAQADEIFVGDSTSINFYKLAFAALKFQETKTRIITDSLNFPTDIYVLQGLIEQQFKNHSLTIIQSADEQRISDEAISNALDNETALLTLSHVVFKSAYMYDMHKINHLAHQNGALVLWDLSHSAGAVEVNLNESGADLAVGCTYKYLNGGPGAPAFLYVRKDLQEKLHNPIWGWFSHQKPFDFTLNYEAKADIQRFSAGTPSVLSLAAIASGIDISLEAGMKNLREKSVSQTNYLIELIENLLTPIGFTIASPTNSNERGSHISIQHPEGYRINRAMIEPTNDSPVIIPDFRPPNNIRLGIAPLYNTFEEIFRTIIRIKTIVETREFERFGGERLEVV</sequence>
<keyword evidence="3 4" id="KW-0663">Pyridoxal phosphate</keyword>
<comment type="caution">
    <text evidence="7">The sequence shown here is derived from an EMBL/GenBank/DDBJ whole genome shotgun (WGS) entry which is preliminary data.</text>
</comment>
<dbReference type="Gene3D" id="3.90.1150.10">
    <property type="entry name" value="Aspartate Aminotransferase, domain 1"/>
    <property type="match status" value="1"/>
</dbReference>
<evidence type="ECO:0000256" key="5">
    <source>
        <dbReference type="NCBIfam" id="TIGR01814"/>
    </source>
</evidence>
<evidence type="ECO:0000256" key="6">
    <source>
        <dbReference type="PIRNR" id="PIRNR038800"/>
    </source>
</evidence>
<feature type="binding site" evidence="4">
    <location>
        <position position="206"/>
    </location>
    <ligand>
        <name>pyridoxal 5'-phosphate</name>
        <dbReference type="ChEBI" id="CHEBI:597326"/>
    </ligand>
</feature>
<comment type="caution">
    <text evidence="4">Lacks conserved residue(s) required for the propagation of feature annotation.</text>
</comment>
<dbReference type="GO" id="GO:0030429">
    <property type="term" value="F:kynureninase activity"/>
    <property type="evidence" value="ECO:0007669"/>
    <property type="project" value="UniProtKB-UniRule"/>
</dbReference>
<comment type="catalytic activity">
    <reaction evidence="6">
        <text>3-hydroxy-L-kynurenine + H2O = 3-hydroxyanthranilate + L-alanine + H(+)</text>
        <dbReference type="Rhea" id="RHEA:25143"/>
        <dbReference type="ChEBI" id="CHEBI:15377"/>
        <dbReference type="ChEBI" id="CHEBI:15378"/>
        <dbReference type="ChEBI" id="CHEBI:36559"/>
        <dbReference type="ChEBI" id="CHEBI:57972"/>
        <dbReference type="ChEBI" id="CHEBI:58125"/>
        <dbReference type="EC" id="3.7.1.3"/>
    </reaction>
</comment>
<dbReference type="EMBL" id="RJUF01000055">
    <property type="protein sequence ID" value="MCP9764048.1"/>
    <property type="molecule type" value="Genomic_DNA"/>
</dbReference>
<dbReference type="Pfam" id="PF22580">
    <property type="entry name" value="KYNU_C"/>
    <property type="match status" value="1"/>
</dbReference>
<dbReference type="InterPro" id="IPR010111">
    <property type="entry name" value="Kynureninase"/>
</dbReference>
<dbReference type="InterPro" id="IPR015424">
    <property type="entry name" value="PyrdxlP-dep_Trfase"/>
</dbReference>
<evidence type="ECO:0000256" key="2">
    <source>
        <dbReference type="ARBA" id="ARBA00022801"/>
    </source>
</evidence>
<feature type="binding site" evidence="4">
    <location>
        <position position="287"/>
    </location>
    <ligand>
        <name>pyridoxal 5'-phosphate</name>
        <dbReference type="ChEBI" id="CHEBI:597326"/>
    </ligand>
</feature>
<comment type="subunit">
    <text evidence="4 6">Homodimer.</text>
</comment>
<keyword evidence="1 4" id="KW-0662">Pyridine nucleotide biosynthesis</keyword>
<dbReference type="GO" id="GO:0019805">
    <property type="term" value="P:quinolinate biosynthetic process"/>
    <property type="evidence" value="ECO:0007669"/>
    <property type="project" value="UniProtKB-UniRule"/>
</dbReference>
<dbReference type="InterPro" id="IPR015421">
    <property type="entry name" value="PyrdxlP-dep_Trfase_major"/>
</dbReference>
<evidence type="ECO:0000256" key="3">
    <source>
        <dbReference type="ARBA" id="ARBA00022898"/>
    </source>
</evidence>
<gene>
    <name evidence="4 7" type="primary">kynU</name>
    <name evidence="7" type="ORF">EGI31_13915</name>
</gene>
<feature type="binding site" evidence="4">
    <location>
        <begin position="127"/>
        <end position="130"/>
    </location>
    <ligand>
        <name>pyridoxal 5'-phosphate</name>
        <dbReference type="ChEBI" id="CHEBI:597326"/>
    </ligand>
</feature>
<reference evidence="7 8" key="1">
    <citation type="submission" date="2018-11" db="EMBL/GenBank/DDBJ databases">
        <title>Novel bacteria species description.</title>
        <authorList>
            <person name="Han J.-H."/>
        </authorList>
    </citation>
    <scope>NUCLEOTIDE SEQUENCE [LARGE SCALE GENOMIC DNA]</scope>
    <source>
        <strain evidence="7 8">KCTC23259</strain>
    </source>
</reference>
<feature type="binding site" evidence="4">
    <location>
        <position position="99"/>
    </location>
    <ligand>
        <name>pyridoxal 5'-phosphate</name>
        <dbReference type="ChEBI" id="CHEBI:597326"/>
    </ligand>
</feature>
<keyword evidence="8" id="KW-1185">Reference proteome</keyword>
<comment type="function">
    <text evidence="4 6">Catalyzes the cleavage of L-kynurenine (L-Kyn) and L-3-hydroxykynurenine (L-3OHKyn) into anthranilic acid (AA) and 3-hydroxyanthranilic acid (3-OHAA), respectively.</text>
</comment>
<dbReference type="PIRSF" id="PIRSF038800">
    <property type="entry name" value="KYNU"/>
    <property type="match status" value="1"/>
</dbReference>
<evidence type="ECO:0000313" key="8">
    <source>
        <dbReference type="Proteomes" id="UP001204144"/>
    </source>
</evidence>
<dbReference type="AlphaFoldDB" id="A0AAE3KTG1"/>
<organism evidence="7 8">
    <name type="scientific">Lacihabitans soyangensis</name>
    <dbReference type="NCBI Taxonomy" id="869394"/>
    <lineage>
        <taxon>Bacteria</taxon>
        <taxon>Pseudomonadati</taxon>
        <taxon>Bacteroidota</taxon>
        <taxon>Cytophagia</taxon>
        <taxon>Cytophagales</taxon>
        <taxon>Leadbetterellaceae</taxon>
        <taxon>Lacihabitans</taxon>
    </lineage>
</organism>
<dbReference type="HAMAP" id="MF_01970">
    <property type="entry name" value="Kynureninase"/>
    <property type="match status" value="1"/>
</dbReference>
<dbReference type="PANTHER" id="PTHR14084">
    <property type="entry name" value="KYNURENINASE"/>
    <property type="match status" value="1"/>
</dbReference>
<feature type="binding site" evidence="4">
    <location>
        <position position="231"/>
    </location>
    <ligand>
        <name>pyridoxal 5'-phosphate</name>
        <dbReference type="ChEBI" id="CHEBI:597326"/>
    </ligand>
</feature>
<proteinExistence type="inferred from homology"/>
<feature type="binding site" evidence="4">
    <location>
        <position position="261"/>
    </location>
    <ligand>
        <name>pyridoxal 5'-phosphate</name>
        <dbReference type="ChEBI" id="CHEBI:597326"/>
    </ligand>
</feature>